<comment type="cofactor">
    <cofactor evidence="1">
        <name>Mg(2+)</name>
        <dbReference type="ChEBI" id="CHEBI:18420"/>
    </cofactor>
</comment>
<evidence type="ECO:0000256" key="3">
    <source>
        <dbReference type="ARBA" id="ARBA00034247"/>
    </source>
</evidence>
<dbReference type="InterPro" id="IPR029016">
    <property type="entry name" value="GAF-like_dom_sf"/>
</dbReference>
<organism evidence="6 7">
    <name type="scientific">Stenotrophomonas indicatrix</name>
    <dbReference type="NCBI Taxonomy" id="2045451"/>
    <lineage>
        <taxon>Bacteria</taxon>
        <taxon>Pseudomonadati</taxon>
        <taxon>Pseudomonadota</taxon>
        <taxon>Gammaproteobacteria</taxon>
        <taxon>Lysobacterales</taxon>
        <taxon>Lysobacteraceae</taxon>
        <taxon>Stenotrophomonas</taxon>
    </lineage>
</organism>
<dbReference type="EMBL" id="FWEU01000002">
    <property type="protein sequence ID" value="SLM24138.1"/>
    <property type="molecule type" value="Genomic_DNA"/>
</dbReference>
<dbReference type="RefSeq" id="WP_025877715.1">
    <property type="nucleotide sequence ID" value="NZ_CBCSJV010000003.1"/>
</dbReference>
<evidence type="ECO:0000256" key="1">
    <source>
        <dbReference type="ARBA" id="ARBA00001946"/>
    </source>
</evidence>
<reference evidence="7" key="2">
    <citation type="submission" date="2016-10" db="EMBL/GenBank/DDBJ databases">
        <authorList>
            <person name="Varghese N."/>
        </authorList>
    </citation>
    <scope>NUCLEOTIDE SEQUENCE [LARGE SCALE GENOMIC DNA]</scope>
    <source>
        <strain evidence="7">92MFCol6.1</strain>
    </source>
</reference>
<dbReference type="GO" id="GO:0043709">
    <property type="term" value="P:cell adhesion involved in single-species biofilm formation"/>
    <property type="evidence" value="ECO:0007669"/>
    <property type="project" value="TreeGrafter"/>
</dbReference>
<dbReference type="GO" id="GO:0052621">
    <property type="term" value="F:diguanylate cyclase activity"/>
    <property type="evidence" value="ECO:0007669"/>
    <property type="project" value="UniProtKB-EC"/>
</dbReference>
<dbReference type="EC" id="2.7.7.65" evidence="2"/>
<dbReference type="Pfam" id="PF00990">
    <property type="entry name" value="GGDEF"/>
    <property type="match status" value="1"/>
</dbReference>
<dbReference type="NCBIfam" id="TIGR00254">
    <property type="entry name" value="GGDEF"/>
    <property type="match status" value="1"/>
</dbReference>
<dbReference type="GeneID" id="64103918"/>
<reference evidence="5" key="3">
    <citation type="submission" date="2023-07" db="EMBL/GenBank/DDBJ databases">
        <title>Stenotrophomonas isolates from soil.</title>
        <authorList>
            <person name="Sharma V."/>
            <person name="Zur-Pinska J."/>
            <person name="Hay A.G."/>
        </authorList>
    </citation>
    <scope>NUCLEOTIDE SEQUENCE</scope>
    <source>
        <strain evidence="5">C2</strain>
    </source>
</reference>
<dbReference type="GO" id="GO:0005886">
    <property type="term" value="C:plasma membrane"/>
    <property type="evidence" value="ECO:0007669"/>
    <property type="project" value="TreeGrafter"/>
</dbReference>
<dbReference type="Gene3D" id="3.30.70.270">
    <property type="match status" value="1"/>
</dbReference>
<dbReference type="InterPro" id="IPR043128">
    <property type="entry name" value="Rev_trsase/Diguanyl_cyclase"/>
</dbReference>
<evidence type="ECO:0000313" key="7">
    <source>
        <dbReference type="Proteomes" id="UP000191133"/>
    </source>
</evidence>
<name>A0A1W1GXX8_9GAMM</name>
<dbReference type="PANTHER" id="PTHR45138:SF9">
    <property type="entry name" value="DIGUANYLATE CYCLASE DGCM-RELATED"/>
    <property type="match status" value="1"/>
</dbReference>
<dbReference type="GO" id="GO:1902201">
    <property type="term" value="P:negative regulation of bacterial-type flagellum-dependent cell motility"/>
    <property type="evidence" value="ECO:0007669"/>
    <property type="project" value="TreeGrafter"/>
</dbReference>
<dbReference type="AlphaFoldDB" id="A0A1W1GXX8"/>
<dbReference type="PANTHER" id="PTHR45138">
    <property type="entry name" value="REGULATORY COMPONENTS OF SENSORY TRANSDUCTION SYSTEM"/>
    <property type="match status" value="1"/>
</dbReference>
<proteinExistence type="predicted"/>
<sequence length="356" mass="39136">MIKPDKPANEALRLEALYRYRILDSERERSFDDLVAIAKAVCGTTMAAVTLIDVERQWFKSMQGIDATENLRSESMCGHAILQPQEIMVVEDALQDVRFHDNPVVTGDPHVRFYAGAPLISSDGLPLGTLCVFDARPQQLATDKAEALAALSRQVMVVMELRRFALDIQRHMLERNDYERLLSEYHDVLLAQNADLAEQSRTDALTGLPNRRALAAALDEAVIAVDGRDRQTCVALLDIDHFKHINDFQGHATGDRVLAELGALLRSHFAGGGLAARYGGEEFVALMPDADLRTAELQCEFLRVAVSNLPLGFPVTISIGVAQHQPGETSDQTLARADAALYRAKGAGRNRVEVAP</sequence>
<evidence type="ECO:0000313" key="6">
    <source>
        <dbReference type="EMBL" id="SLM24138.1"/>
    </source>
</evidence>
<feature type="domain" description="GGDEF" evidence="4">
    <location>
        <begin position="230"/>
        <end position="356"/>
    </location>
</feature>
<evidence type="ECO:0000313" key="5">
    <source>
        <dbReference type="EMBL" id="MDN8669786.1"/>
    </source>
</evidence>
<reference evidence="6" key="1">
    <citation type="submission" date="2016-10" db="EMBL/GenBank/DDBJ databases">
        <authorList>
            <person name="de Groot N.N."/>
        </authorList>
    </citation>
    <scope>NUCLEOTIDE SEQUENCE [LARGE SCALE GENOMIC DNA]</scope>
    <source>
        <strain evidence="6">92MFCol6.1</strain>
    </source>
</reference>
<evidence type="ECO:0000259" key="4">
    <source>
        <dbReference type="PROSITE" id="PS50887"/>
    </source>
</evidence>
<dbReference type="PROSITE" id="PS50887">
    <property type="entry name" value="GGDEF"/>
    <property type="match status" value="1"/>
</dbReference>
<dbReference type="InterPro" id="IPR003018">
    <property type="entry name" value="GAF"/>
</dbReference>
<gene>
    <name evidence="5" type="ORF">Q0S36_10635</name>
    <name evidence="6" type="ORF">SAMN04488690_1857</name>
</gene>
<dbReference type="CDD" id="cd01949">
    <property type="entry name" value="GGDEF"/>
    <property type="match status" value="1"/>
</dbReference>
<dbReference type="SMART" id="SM00065">
    <property type="entry name" value="GAF"/>
    <property type="match status" value="1"/>
</dbReference>
<keyword evidence="5" id="KW-0548">Nucleotidyltransferase</keyword>
<dbReference type="Proteomes" id="UP001174315">
    <property type="component" value="Unassembled WGS sequence"/>
</dbReference>
<evidence type="ECO:0000313" key="8">
    <source>
        <dbReference type="Proteomes" id="UP001174315"/>
    </source>
</evidence>
<dbReference type="EMBL" id="JAUKNN010000022">
    <property type="protein sequence ID" value="MDN8669786.1"/>
    <property type="molecule type" value="Genomic_DNA"/>
</dbReference>
<dbReference type="SUPFAM" id="SSF55073">
    <property type="entry name" value="Nucleotide cyclase"/>
    <property type="match status" value="1"/>
</dbReference>
<dbReference type="InterPro" id="IPR050469">
    <property type="entry name" value="Diguanylate_Cyclase"/>
</dbReference>
<dbReference type="InterPro" id="IPR000160">
    <property type="entry name" value="GGDEF_dom"/>
</dbReference>
<dbReference type="InterPro" id="IPR029787">
    <property type="entry name" value="Nucleotide_cyclase"/>
</dbReference>
<dbReference type="Gene3D" id="3.30.450.40">
    <property type="match status" value="1"/>
</dbReference>
<protein>
    <recommendedName>
        <fullName evidence="2">diguanylate cyclase</fullName>
        <ecNumber evidence="2">2.7.7.65</ecNumber>
    </recommendedName>
</protein>
<dbReference type="Proteomes" id="UP000191133">
    <property type="component" value="Unassembled WGS sequence"/>
</dbReference>
<comment type="catalytic activity">
    <reaction evidence="3">
        <text>2 GTP = 3',3'-c-di-GMP + 2 diphosphate</text>
        <dbReference type="Rhea" id="RHEA:24898"/>
        <dbReference type="ChEBI" id="CHEBI:33019"/>
        <dbReference type="ChEBI" id="CHEBI:37565"/>
        <dbReference type="ChEBI" id="CHEBI:58805"/>
        <dbReference type="EC" id="2.7.7.65"/>
    </reaction>
</comment>
<keyword evidence="5" id="KW-0808">Transferase</keyword>
<dbReference type="SUPFAM" id="SSF55781">
    <property type="entry name" value="GAF domain-like"/>
    <property type="match status" value="1"/>
</dbReference>
<evidence type="ECO:0000256" key="2">
    <source>
        <dbReference type="ARBA" id="ARBA00012528"/>
    </source>
</evidence>
<accession>A0A1W1GXX8</accession>
<dbReference type="Pfam" id="PF01590">
    <property type="entry name" value="GAF"/>
    <property type="match status" value="1"/>
</dbReference>
<keyword evidence="8" id="KW-1185">Reference proteome</keyword>
<dbReference type="FunFam" id="3.30.70.270:FF:000001">
    <property type="entry name" value="Diguanylate cyclase domain protein"/>
    <property type="match status" value="1"/>
</dbReference>
<dbReference type="SMART" id="SM00267">
    <property type="entry name" value="GGDEF"/>
    <property type="match status" value="1"/>
</dbReference>